<protein>
    <submittedName>
        <fullName evidence="3">Head GIN domain-containing protein</fullName>
    </submittedName>
</protein>
<reference evidence="3 4" key="1">
    <citation type="submission" date="2024-08" db="EMBL/GenBank/DDBJ databases">
        <authorList>
            <person name="Lu H."/>
        </authorList>
    </citation>
    <scope>NUCLEOTIDE SEQUENCE [LARGE SCALE GENOMIC DNA]</scope>
    <source>
        <strain evidence="3 4">BYS78W</strain>
    </source>
</reference>
<dbReference type="EMBL" id="JBIGIC010000016">
    <property type="protein sequence ID" value="MFG6489912.1"/>
    <property type="molecule type" value="Genomic_DNA"/>
</dbReference>
<organism evidence="3 4">
    <name type="scientific">Pelomonas candidula</name>
    <dbReference type="NCBI Taxonomy" id="3299025"/>
    <lineage>
        <taxon>Bacteria</taxon>
        <taxon>Pseudomonadati</taxon>
        <taxon>Pseudomonadota</taxon>
        <taxon>Betaproteobacteria</taxon>
        <taxon>Burkholderiales</taxon>
        <taxon>Sphaerotilaceae</taxon>
        <taxon>Roseateles</taxon>
    </lineage>
</organism>
<keyword evidence="1" id="KW-0732">Signal</keyword>
<gene>
    <name evidence="3" type="ORF">ACG04R_24765</name>
</gene>
<evidence type="ECO:0000256" key="1">
    <source>
        <dbReference type="SAM" id="SignalP"/>
    </source>
</evidence>
<feature type="chain" id="PRO_5046598781" evidence="1">
    <location>
        <begin position="21"/>
        <end position="250"/>
    </location>
</feature>
<dbReference type="Pfam" id="PF10988">
    <property type="entry name" value="DUF2807"/>
    <property type="match status" value="1"/>
</dbReference>
<dbReference type="PANTHER" id="PTHR39200:SF1">
    <property type="entry name" value="AUTO-TRANSPORTER ADHESIN HEAD GIN DOMAIN-CONTAINING PROTEIN-RELATED"/>
    <property type="match status" value="1"/>
</dbReference>
<evidence type="ECO:0000313" key="4">
    <source>
        <dbReference type="Proteomes" id="UP001606134"/>
    </source>
</evidence>
<evidence type="ECO:0000259" key="2">
    <source>
        <dbReference type="Pfam" id="PF10988"/>
    </source>
</evidence>
<feature type="signal peptide" evidence="1">
    <location>
        <begin position="1"/>
        <end position="20"/>
    </location>
</feature>
<comment type="caution">
    <text evidence="3">The sequence shown here is derived from an EMBL/GenBank/DDBJ whole genome shotgun (WGS) entry which is preliminary data.</text>
</comment>
<keyword evidence="4" id="KW-1185">Reference proteome</keyword>
<dbReference type="InterPro" id="IPR021255">
    <property type="entry name" value="DUF2807"/>
</dbReference>
<accession>A0ABW7HJ94</accession>
<dbReference type="RefSeq" id="WP_394416486.1">
    <property type="nucleotide sequence ID" value="NZ_JBIGIC010000016.1"/>
</dbReference>
<dbReference type="Gene3D" id="2.160.20.120">
    <property type="match status" value="1"/>
</dbReference>
<dbReference type="PANTHER" id="PTHR39200">
    <property type="entry name" value="HYPOTHETICAL EXPORTED PROTEIN"/>
    <property type="match status" value="1"/>
</dbReference>
<name>A0ABW7HJ94_9BURK</name>
<evidence type="ECO:0000313" key="3">
    <source>
        <dbReference type="EMBL" id="MFG6489912.1"/>
    </source>
</evidence>
<proteinExistence type="predicted"/>
<sequence length="250" mass="25508">MNTSRRLVALGLVAASLCGAAEAWSWGSSERVTGNGDVATEVRDTGAFDGVALSGGFNVVIRQGKGGKVEVKADRNLLPYIETDVVDGSKGRTLRIGPRKNTSFSTSFTPSLVIEMPALRAVSVAGSGKVQVEAMKTGGVDADIAGSGDIRFAQLDAERLGMRVSGSGDIVAAGRCNNAHVSIAGSGDVRAVDLAADEVKVSIAGSGDAQVNAAKRLNVSIAGSGDVKYTGSPEITSSIAGSGKVRRLEK</sequence>
<dbReference type="Proteomes" id="UP001606134">
    <property type="component" value="Unassembled WGS sequence"/>
</dbReference>
<feature type="domain" description="Putative auto-transporter adhesin head GIN" evidence="2">
    <location>
        <begin position="47"/>
        <end position="233"/>
    </location>
</feature>